<name>A0A512DRR1_9PROT</name>
<dbReference type="EMBL" id="BJYZ01000013">
    <property type="protein sequence ID" value="GEO38900.1"/>
    <property type="molecule type" value="Genomic_DNA"/>
</dbReference>
<dbReference type="Pfam" id="PF14417">
    <property type="entry name" value="MEDS"/>
    <property type="match status" value="1"/>
</dbReference>
<proteinExistence type="predicted"/>
<organism evidence="2 3">
    <name type="scientific">Skermanella aerolata</name>
    <dbReference type="NCBI Taxonomy" id="393310"/>
    <lineage>
        <taxon>Bacteria</taxon>
        <taxon>Pseudomonadati</taxon>
        <taxon>Pseudomonadota</taxon>
        <taxon>Alphaproteobacteria</taxon>
        <taxon>Rhodospirillales</taxon>
        <taxon>Azospirillaceae</taxon>
        <taxon>Skermanella</taxon>
    </lineage>
</organism>
<dbReference type="InterPro" id="IPR025847">
    <property type="entry name" value="MEDS_domain"/>
</dbReference>
<feature type="domain" description="MEDS" evidence="1">
    <location>
        <begin position="26"/>
        <end position="186"/>
    </location>
</feature>
<dbReference type="Proteomes" id="UP000321523">
    <property type="component" value="Unassembled WGS sequence"/>
</dbReference>
<gene>
    <name evidence="2" type="ORF">SAE02_30480</name>
</gene>
<reference evidence="2 3" key="1">
    <citation type="submission" date="2019-07" db="EMBL/GenBank/DDBJ databases">
        <title>Whole genome shotgun sequence of Skermanella aerolata NBRC 106429.</title>
        <authorList>
            <person name="Hosoyama A."/>
            <person name="Uohara A."/>
            <person name="Ohji S."/>
            <person name="Ichikawa N."/>
        </authorList>
    </citation>
    <scope>NUCLEOTIDE SEQUENCE [LARGE SCALE GENOMIC DNA]</scope>
    <source>
        <strain evidence="2 3">NBRC 106429</strain>
    </source>
</reference>
<evidence type="ECO:0000259" key="1">
    <source>
        <dbReference type="Pfam" id="PF14417"/>
    </source>
</evidence>
<keyword evidence="3" id="KW-1185">Reference proteome</keyword>
<evidence type="ECO:0000313" key="2">
    <source>
        <dbReference type="EMBL" id="GEO38900.1"/>
    </source>
</evidence>
<sequence length="210" mass="23238">MSTLYTTADRQMPSALWEQHLDAGMHICQLFSDEDDRLEAMTRYLVSGIEAGQRCGCWTFDDAGALLDGECVASGNSMGDAHTRGQLSFEDADDVWFADGRFDPERLLSHLSNFHDQDGGGRTWGGARIVAEISPAIPEMPGGGRLIEYEVEVNRLLHGKPMMVVCQYDLNRFSGSVLLDVLRVHPYVMIRGNVMPNPFYHPADDTLAAA</sequence>
<evidence type="ECO:0000313" key="3">
    <source>
        <dbReference type="Proteomes" id="UP000321523"/>
    </source>
</evidence>
<dbReference type="AlphaFoldDB" id="A0A512DRR1"/>
<comment type="caution">
    <text evidence="2">The sequence shown here is derived from an EMBL/GenBank/DDBJ whole genome shotgun (WGS) entry which is preliminary data.</text>
</comment>
<protein>
    <recommendedName>
        <fullName evidence="1">MEDS domain-containing protein</fullName>
    </recommendedName>
</protein>
<accession>A0A512DRR1</accession>